<organism evidence="1 2">
    <name type="scientific">Algoriphagus lacus</name>
    <dbReference type="NCBI Taxonomy" id="2056311"/>
    <lineage>
        <taxon>Bacteria</taxon>
        <taxon>Pseudomonadati</taxon>
        <taxon>Bacteroidota</taxon>
        <taxon>Cytophagia</taxon>
        <taxon>Cytophagales</taxon>
        <taxon>Cyclobacteriaceae</taxon>
        <taxon>Algoriphagus</taxon>
    </lineage>
</organism>
<proteinExistence type="predicted"/>
<keyword evidence="2" id="KW-1185">Reference proteome</keyword>
<evidence type="ECO:0000313" key="2">
    <source>
        <dbReference type="Proteomes" id="UP000283522"/>
    </source>
</evidence>
<dbReference type="AlphaFoldDB" id="A0A418PMM1"/>
<sequence>MVLIQSCGLEDPTVLSGEVVGLRTDSEISSVTLLVGVYEKTPFPTIPSIIREDTIETDSQGKFRVVVPHNEQYSRFTINVLKKVANDTNVFFNEGDGLFSIGLQFVQGWKHL</sequence>
<dbReference type="Proteomes" id="UP000283522">
    <property type="component" value="Unassembled WGS sequence"/>
</dbReference>
<dbReference type="OrthoDB" id="826117at2"/>
<gene>
    <name evidence="1" type="ORF">D0X99_17480</name>
</gene>
<dbReference type="RefSeq" id="WP_119479156.1">
    <property type="nucleotide sequence ID" value="NZ_QXML01000011.1"/>
</dbReference>
<dbReference type="EMBL" id="QXML01000011">
    <property type="protein sequence ID" value="RIW12891.1"/>
    <property type="molecule type" value="Genomic_DNA"/>
</dbReference>
<comment type="caution">
    <text evidence="1">The sequence shown here is derived from an EMBL/GenBank/DDBJ whole genome shotgun (WGS) entry which is preliminary data.</text>
</comment>
<evidence type="ECO:0000313" key="1">
    <source>
        <dbReference type="EMBL" id="RIW12891.1"/>
    </source>
</evidence>
<reference evidence="1 2" key="1">
    <citation type="submission" date="2018-09" db="EMBL/GenBank/DDBJ databases">
        <authorList>
            <person name="Wang X."/>
            <person name="Du Z."/>
        </authorList>
    </citation>
    <scope>NUCLEOTIDE SEQUENCE [LARGE SCALE GENOMIC DNA]</scope>
    <source>
        <strain evidence="1 2">N3</strain>
    </source>
</reference>
<accession>A0A418PMM1</accession>
<name>A0A418PMM1_9BACT</name>
<protein>
    <submittedName>
        <fullName evidence="1">Uncharacterized protein</fullName>
    </submittedName>
</protein>